<keyword evidence="9" id="KW-0175">Coiled coil</keyword>
<keyword evidence="8" id="KW-0030">Aminoacyl-tRNA synthetase</keyword>
<dbReference type="AlphaFoldDB" id="A0A9K3KFR4"/>
<dbReference type="Pfam" id="PF01406">
    <property type="entry name" value="tRNA-synt_1e"/>
    <property type="match status" value="1"/>
</dbReference>
<proteinExistence type="inferred from homology"/>
<comment type="cofactor">
    <cofactor evidence="1">
        <name>Zn(2+)</name>
        <dbReference type="ChEBI" id="CHEBI:29105"/>
    </cofactor>
</comment>
<feature type="coiled-coil region" evidence="9">
    <location>
        <begin position="658"/>
        <end position="692"/>
    </location>
</feature>
<keyword evidence="2" id="KW-0436">Ligase</keyword>
<dbReference type="PANTHER" id="PTHR10890:SF3">
    <property type="entry name" value="CYSTEINE--TRNA LIGASE, CYTOPLASMIC"/>
    <property type="match status" value="1"/>
</dbReference>
<keyword evidence="3" id="KW-0479">Metal-binding</keyword>
<evidence type="ECO:0000256" key="6">
    <source>
        <dbReference type="ARBA" id="ARBA00022840"/>
    </source>
</evidence>
<evidence type="ECO:0000256" key="1">
    <source>
        <dbReference type="ARBA" id="ARBA00001947"/>
    </source>
</evidence>
<gene>
    <name evidence="12" type="ORF">IV203_020879</name>
</gene>
<keyword evidence="13" id="KW-1185">Reference proteome</keyword>
<evidence type="ECO:0000256" key="8">
    <source>
        <dbReference type="ARBA" id="ARBA00023146"/>
    </source>
</evidence>
<dbReference type="GO" id="GO:0046872">
    <property type="term" value="F:metal ion binding"/>
    <property type="evidence" value="ECO:0007669"/>
    <property type="project" value="UniProtKB-KW"/>
</dbReference>
<dbReference type="GO" id="GO:0004817">
    <property type="term" value="F:cysteine-tRNA ligase activity"/>
    <property type="evidence" value="ECO:0007669"/>
    <property type="project" value="InterPro"/>
</dbReference>
<keyword evidence="5" id="KW-0862">Zinc</keyword>
<evidence type="ECO:0000256" key="5">
    <source>
        <dbReference type="ARBA" id="ARBA00022833"/>
    </source>
</evidence>
<organism evidence="12 13">
    <name type="scientific">Nitzschia inconspicua</name>
    <dbReference type="NCBI Taxonomy" id="303405"/>
    <lineage>
        <taxon>Eukaryota</taxon>
        <taxon>Sar</taxon>
        <taxon>Stramenopiles</taxon>
        <taxon>Ochrophyta</taxon>
        <taxon>Bacillariophyta</taxon>
        <taxon>Bacillariophyceae</taxon>
        <taxon>Bacillariophycidae</taxon>
        <taxon>Bacillariales</taxon>
        <taxon>Bacillariaceae</taxon>
        <taxon>Nitzschia</taxon>
    </lineage>
</organism>
<dbReference type="OrthoDB" id="438179at2759"/>
<reference evidence="12" key="2">
    <citation type="submission" date="2021-04" db="EMBL/GenBank/DDBJ databases">
        <authorList>
            <person name="Podell S."/>
        </authorList>
    </citation>
    <scope>NUCLEOTIDE SEQUENCE</scope>
    <source>
        <strain evidence="12">Hildebrandi</strain>
    </source>
</reference>
<dbReference type="GO" id="GO:0005737">
    <property type="term" value="C:cytoplasm"/>
    <property type="evidence" value="ECO:0007669"/>
    <property type="project" value="TreeGrafter"/>
</dbReference>
<dbReference type="HAMAP" id="MF_00041">
    <property type="entry name" value="Cys_tRNA_synth"/>
    <property type="match status" value="1"/>
</dbReference>
<dbReference type="CDD" id="cd00672">
    <property type="entry name" value="CysRS_core"/>
    <property type="match status" value="1"/>
</dbReference>
<dbReference type="Proteomes" id="UP000693970">
    <property type="component" value="Unassembled WGS sequence"/>
</dbReference>
<feature type="region of interest" description="Disordered" evidence="10">
    <location>
        <begin position="310"/>
        <end position="330"/>
    </location>
</feature>
<reference evidence="12" key="1">
    <citation type="journal article" date="2021" name="Sci. Rep.">
        <title>Diploid genomic architecture of Nitzschia inconspicua, an elite biomass production diatom.</title>
        <authorList>
            <person name="Oliver A."/>
            <person name="Podell S."/>
            <person name="Pinowska A."/>
            <person name="Traller J.C."/>
            <person name="Smith S.R."/>
            <person name="McClure R."/>
            <person name="Beliaev A."/>
            <person name="Bohutskyi P."/>
            <person name="Hill E.A."/>
            <person name="Rabines A."/>
            <person name="Zheng H."/>
            <person name="Allen L.Z."/>
            <person name="Kuo A."/>
            <person name="Grigoriev I.V."/>
            <person name="Allen A.E."/>
            <person name="Hazlebeck D."/>
            <person name="Allen E.E."/>
        </authorList>
    </citation>
    <scope>NUCLEOTIDE SEQUENCE</scope>
    <source>
        <strain evidence="12">Hildebrandi</strain>
    </source>
</reference>
<comment type="caution">
    <text evidence="12">The sequence shown here is derived from an EMBL/GenBank/DDBJ whole genome shotgun (WGS) entry which is preliminary data.</text>
</comment>
<dbReference type="NCBIfam" id="TIGR00435">
    <property type="entry name" value="cysS"/>
    <property type="match status" value="1"/>
</dbReference>
<evidence type="ECO:0000313" key="12">
    <source>
        <dbReference type="EMBL" id="KAG7342934.1"/>
    </source>
</evidence>
<feature type="domain" description="tRNA synthetases class I catalytic" evidence="11">
    <location>
        <begin position="48"/>
        <end position="468"/>
    </location>
</feature>
<sequence length="776" mass="87985">MSCVAGLCKEPIQKEGRARWYPPVNDTPGLPALKVHNSITDDMDAFVPRVGRTVTWYNCGPTVYDACHMGHARAYLTFDILRRIMEDYFQFDVLYQVNITDVDDKIILRARQNKLVKDYTAEVLEKNDMVALQEYVQHAMTTMRQKLEDKVEEMKEPLPEGTPVKQLEKREEALKEATFKLSQFTDMEAAVTAVQAKEDKTMEELIQVSRDALAAQLDKDRGSTVTDLKIFEEHARRFEREFFEDMTALGVKEPDVVTRVTEFVPQIVDYIQGIIDNGCAYESNGSVYFDTNGFKAKGYDYRKLKPGADTTAEEMAEGEGALGSGESEKKHPNDFALWKASKPGEPSWESPWGAGRPGWHIECSVMASDVIGENLDIHGGGVDLMFPHHDNEMAQAEAYHQCCQWVNYFFHAGHLHIKGLKMSKSLKNFITIRQALTEHSPRQLRLMFLMQPWDKSMNYSDQTVDDAKAKEKYFKNFFGAVKSLLRNDFVQEQQGWTPVDRALSETLEMTQQKVRASLSDNFKTYEVIQQLVDLVQECNKYLTSEEKPKNLLVQKVAQYVTKILRVFGVVQGNDIIGFGDSSSGEGVSKEETVAPFVDAFVNFREQVRNAAKAKSGPTEFLQCCDDVRDETLANLGIRVEDSAETSVWKMDDPETIRREVEEKRQKAAEAAAKKLRAKYDKMEADLQKAQQSKIPPSEWFKSGDNAEKWGSFDADGKPLTTKAGEELNKSQQKAIAKELKNQEKAYEKLTKTAGEQGIDAYLTQLEHELAALKLEL</sequence>
<keyword evidence="4" id="KW-0547">Nucleotide-binding</keyword>
<dbReference type="GO" id="GO:0005524">
    <property type="term" value="F:ATP binding"/>
    <property type="evidence" value="ECO:0007669"/>
    <property type="project" value="UniProtKB-KW"/>
</dbReference>
<dbReference type="GO" id="GO:0006423">
    <property type="term" value="P:cysteinyl-tRNA aminoacylation"/>
    <property type="evidence" value="ECO:0007669"/>
    <property type="project" value="InterPro"/>
</dbReference>
<dbReference type="EMBL" id="JAGRRH010000024">
    <property type="protein sequence ID" value="KAG7342934.1"/>
    <property type="molecule type" value="Genomic_DNA"/>
</dbReference>
<evidence type="ECO:0000256" key="3">
    <source>
        <dbReference type="ARBA" id="ARBA00022723"/>
    </source>
</evidence>
<name>A0A9K3KFR4_9STRA</name>
<dbReference type="InterPro" id="IPR024909">
    <property type="entry name" value="Cys-tRNA/MSH_ligase"/>
</dbReference>
<keyword evidence="6" id="KW-0067">ATP-binding</keyword>
<dbReference type="PANTHER" id="PTHR10890">
    <property type="entry name" value="CYSTEINYL-TRNA SYNTHETASE"/>
    <property type="match status" value="1"/>
</dbReference>
<dbReference type="InterPro" id="IPR032678">
    <property type="entry name" value="tRNA-synt_1_cat_dom"/>
</dbReference>
<accession>A0A9K3KFR4</accession>
<evidence type="ECO:0000256" key="9">
    <source>
        <dbReference type="SAM" id="Coils"/>
    </source>
</evidence>
<protein>
    <submittedName>
        <fullName evidence="12">Cysteinyl-tRNA synthetase</fullName>
    </submittedName>
</protein>
<evidence type="ECO:0000256" key="7">
    <source>
        <dbReference type="ARBA" id="ARBA00022917"/>
    </source>
</evidence>
<evidence type="ECO:0000256" key="2">
    <source>
        <dbReference type="ARBA" id="ARBA00022598"/>
    </source>
</evidence>
<keyword evidence="7" id="KW-0648">Protein biosynthesis</keyword>
<evidence type="ECO:0000256" key="10">
    <source>
        <dbReference type="SAM" id="MobiDB-lite"/>
    </source>
</evidence>
<dbReference type="InterPro" id="IPR015803">
    <property type="entry name" value="Cys-tRNA-ligase"/>
</dbReference>
<evidence type="ECO:0000256" key="4">
    <source>
        <dbReference type="ARBA" id="ARBA00022741"/>
    </source>
</evidence>
<evidence type="ECO:0000313" key="13">
    <source>
        <dbReference type="Proteomes" id="UP000693970"/>
    </source>
</evidence>
<evidence type="ECO:0000259" key="11">
    <source>
        <dbReference type="Pfam" id="PF01406"/>
    </source>
</evidence>